<evidence type="ECO:0008006" key="4">
    <source>
        <dbReference type="Google" id="ProtNLM"/>
    </source>
</evidence>
<keyword evidence="1" id="KW-1133">Transmembrane helix</keyword>
<dbReference type="GO" id="GO:0005506">
    <property type="term" value="F:iron ion binding"/>
    <property type="evidence" value="ECO:0007669"/>
    <property type="project" value="InterPro"/>
</dbReference>
<dbReference type="GO" id="GO:0020037">
    <property type="term" value="F:heme binding"/>
    <property type="evidence" value="ECO:0007669"/>
    <property type="project" value="InterPro"/>
</dbReference>
<dbReference type="Pfam" id="PF00067">
    <property type="entry name" value="p450"/>
    <property type="match status" value="1"/>
</dbReference>
<proteinExistence type="predicted"/>
<reference evidence="2 3" key="1">
    <citation type="journal article" date="2021" name="Commun. Biol.">
        <title>The genome of Shorea leprosula (Dipterocarpaceae) highlights the ecological relevance of drought in aseasonal tropical rainforests.</title>
        <authorList>
            <person name="Ng K.K.S."/>
            <person name="Kobayashi M.J."/>
            <person name="Fawcett J.A."/>
            <person name="Hatakeyama M."/>
            <person name="Paape T."/>
            <person name="Ng C.H."/>
            <person name="Ang C.C."/>
            <person name="Tnah L.H."/>
            <person name="Lee C.T."/>
            <person name="Nishiyama T."/>
            <person name="Sese J."/>
            <person name="O'Brien M.J."/>
            <person name="Copetti D."/>
            <person name="Mohd Noor M.I."/>
            <person name="Ong R.C."/>
            <person name="Putra M."/>
            <person name="Sireger I.Z."/>
            <person name="Indrioko S."/>
            <person name="Kosugi Y."/>
            <person name="Izuno A."/>
            <person name="Isagi Y."/>
            <person name="Lee S.L."/>
            <person name="Shimizu K.K."/>
        </authorList>
    </citation>
    <scope>NUCLEOTIDE SEQUENCE [LARGE SCALE GENOMIC DNA]</scope>
    <source>
        <strain evidence="2">214</strain>
    </source>
</reference>
<dbReference type="Proteomes" id="UP001054252">
    <property type="component" value="Unassembled WGS sequence"/>
</dbReference>
<feature type="transmembrane region" description="Helical" evidence="1">
    <location>
        <begin position="43"/>
        <end position="67"/>
    </location>
</feature>
<dbReference type="GO" id="GO:0004497">
    <property type="term" value="F:monooxygenase activity"/>
    <property type="evidence" value="ECO:0007669"/>
    <property type="project" value="InterPro"/>
</dbReference>
<comment type="caution">
    <text evidence="2">The sequence shown here is derived from an EMBL/GenBank/DDBJ whole genome shotgun (WGS) entry which is preliminary data.</text>
</comment>
<organism evidence="2 3">
    <name type="scientific">Rubroshorea leprosula</name>
    <dbReference type="NCBI Taxonomy" id="152421"/>
    <lineage>
        <taxon>Eukaryota</taxon>
        <taxon>Viridiplantae</taxon>
        <taxon>Streptophyta</taxon>
        <taxon>Embryophyta</taxon>
        <taxon>Tracheophyta</taxon>
        <taxon>Spermatophyta</taxon>
        <taxon>Magnoliopsida</taxon>
        <taxon>eudicotyledons</taxon>
        <taxon>Gunneridae</taxon>
        <taxon>Pentapetalae</taxon>
        <taxon>rosids</taxon>
        <taxon>malvids</taxon>
        <taxon>Malvales</taxon>
        <taxon>Dipterocarpaceae</taxon>
        <taxon>Rubroshorea</taxon>
    </lineage>
</organism>
<evidence type="ECO:0000256" key="1">
    <source>
        <dbReference type="SAM" id="Phobius"/>
    </source>
</evidence>
<dbReference type="GO" id="GO:0016705">
    <property type="term" value="F:oxidoreductase activity, acting on paired donors, with incorporation or reduction of molecular oxygen"/>
    <property type="evidence" value="ECO:0007669"/>
    <property type="project" value="InterPro"/>
</dbReference>
<keyword evidence="1" id="KW-0812">Transmembrane</keyword>
<dbReference type="SUPFAM" id="SSF48264">
    <property type="entry name" value="Cytochrome P450"/>
    <property type="match status" value="1"/>
</dbReference>
<gene>
    <name evidence="2" type="ORF">SLEP1_g43349</name>
</gene>
<dbReference type="AlphaFoldDB" id="A0AAV5LCP4"/>
<dbReference type="EMBL" id="BPVZ01000108">
    <property type="protein sequence ID" value="GKV35029.1"/>
    <property type="molecule type" value="Genomic_DNA"/>
</dbReference>
<dbReference type="InterPro" id="IPR036396">
    <property type="entry name" value="Cyt_P450_sf"/>
</dbReference>
<keyword evidence="1" id="KW-0472">Membrane</keyword>
<keyword evidence="3" id="KW-1185">Reference proteome</keyword>
<dbReference type="InterPro" id="IPR001128">
    <property type="entry name" value="Cyt_P450"/>
</dbReference>
<name>A0AAV5LCP4_9ROSI</name>
<dbReference type="Gene3D" id="1.10.630.10">
    <property type="entry name" value="Cytochrome P450"/>
    <property type="match status" value="1"/>
</dbReference>
<evidence type="ECO:0000313" key="2">
    <source>
        <dbReference type="EMBL" id="GKV35029.1"/>
    </source>
</evidence>
<sequence>MKMMKDIIEERKHDASGASQQRYDFLDQLMDEMKNQSFLNEGFIAYAIFALTFTTIETIPVTLTLTIKLLKEHPLVLQELQVLIN</sequence>
<evidence type="ECO:0000313" key="3">
    <source>
        <dbReference type="Proteomes" id="UP001054252"/>
    </source>
</evidence>
<accession>A0AAV5LCP4</accession>
<protein>
    <recommendedName>
        <fullName evidence="4">Cytochrome P450</fullName>
    </recommendedName>
</protein>